<sequence>MKHDTFKVAFPPKTEARKCKIEELTAGYAHSSRILVRGLTAQQKVTTASLKALRVLAKHNRPFTDAEVFKEVMVTVLEELATDKSMDGVIASVKQVSLSARSAIRCIEALTLKSQALAQVTELMVDFIKQLRANFTSRFEDYSIPKYIIAFVRDPLTVRPSGDFTSQTHERNRLTHKNLENCLRIKVTSISPDIQKIATDGRCQFSH</sequence>
<reference evidence="1" key="1">
    <citation type="submission" date="2022-11" db="EMBL/GenBank/DDBJ databases">
        <title>Chromosome-level genome of Pogonophryne albipinna.</title>
        <authorList>
            <person name="Jo E."/>
        </authorList>
    </citation>
    <scope>NUCLEOTIDE SEQUENCE</scope>
    <source>
        <strain evidence="1">SGF0006</strain>
        <tissue evidence="1">Muscle</tissue>
    </source>
</reference>
<comment type="caution">
    <text evidence="1">The sequence shown here is derived from an EMBL/GenBank/DDBJ whole genome shotgun (WGS) entry which is preliminary data.</text>
</comment>
<evidence type="ECO:0000313" key="2">
    <source>
        <dbReference type="Proteomes" id="UP001219934"/>
    </source>
</evidence>
<proteinExistence type="predicted"/>
<protein>
    <submittedName>
        <fullName evidence="1">Uncharacterized protein</fullName>
    </submittedName>
</protein>
<dbReference type="PANTHER" id="PTHR45913">
    <property type="entry name" value="EPM2A-INTERACTING PROTEIN 1"/>
    <property type="match status" value="1"/>
</dbReference>
<name>A0AAD6BLW9_9TELE</name>
<keyword evidence="2" id="KW-1185">Reference proteome</keyword>
<evidence type="ECO:0000313" key="1">
    <source>
        <dbReference type="EMBL" id="KAJ4945434.1"/>
    </source>
</evidence>
<dbReference type="AlphaFoldDB" id="A0AAD6BLW9"/>
<gene>
    <name evidence="1" type="ORF">JOQ06_023119</name>
</gene>
<dbReference type="Proteomes" id="UP001219934">
    <property type="component" value="Unassembled WGS sequence"/>
</dbReference>
<organism evidence="1 2">
    <name type="scientific">Pogonophryne albipinna</name>
    <dbReference type="NCBI Taxonomy" id="1090488"/>
    <lineage>
        <taxon>Eukaryota</taxon>
        <taxon>Metazoa</taxon>
        <taxon>Chordata</taxon>
        <taxon>Craniata</taxon>
        <taxon>Vertebrata</taxon>
        <taxon>Euteleostomi</taxon>
        <taxon>Actinopterygii</taxon>
        <taxon>Neopterygii</taxon>
        <taxon>Teleostei</taxon>
        <taxon>Neoteleostei</taxon>
        <taxon>Acanthomorphata</taxon>
        <taxon>Eupercaria</taxon>
        <taxon>Perciformes</taxon>
        <taxon>Notothenioidei</taxon>
        <taxon>Pogonophryne</taxon>
    </lineage>
</organism>
<dbReference type="EMBL" id="JAPTMU010000003">
    <property type="protein sequence ID" value="KAJ4945434.1"/>
    <property type="molecule type" value="Genomic_DNA"/>
</dbReference>
<dbReference type="PANTHER" id="PTHR45913:SF21">
    <property type="entry name" value="DUF4371 DOMAIN-CONTAINING PROTEIN"/>
    <property type="match status" value="1"/>
</dbReference>
<accession>A0AAD6BLW9</accession>